<keyword evidence="10" id="KW-0256">Endoplasmic reticulum</keyword>
<evidence type="ECO:0000256" key="4">
    <source>
        <dbReference type="ARBA" id="ARBA00007882"/>
    </source>
</evidence>
<dbReference type="Pfam" id="PF13181">
    <property type="entry name" value="TPR_8"/>
    <property type="match status" value="1"/>
</dbReference>
<evidence type="ECO:0000256" key="5">
    <source>
        <dbReference type="ARBA" id="ARBA00012839"/>
    </source>
</evidence>
<dbReference type="Pfam" id="PF13431">
    <property type="entry name" value="TPR_17"/>
    <property type="match status" value="1"/>
</dbReference>
<feature type="repeat" description="TPR" evidence="13">
    <location>
        <begin position="466"/>
        <end position="499"/>
    </location>
</feature>
<feature type="transmembrane region" description="Helical" evidence="14">
    <location>
        <begin position="287"/>
        <end position="305"/>
    </location>
</feature>
<keyword evidence="7 14" id="KW-0812">Transmembrane</keyword>
<dbReference type="EC" id="2.4.1.109" evidence="5"/>
<keyword evidence="8" id="KW-0677">Repeat</keyword>
<evidence type="ECO:0000256" key="2">
    <source>
        <dbReference type="ARBA" id="ARBA00004240"/>
    </source>
</evidence>
<evidence type="ECO:0000256" key="11">
    <source>
        <dbReference type="ARBA" id="ARBA00022989"/>
    </source>
</evidence>
<evidence type="ECO:0000256" key="13">
    <source>
        <dbReference type="PROSITE-ProRule" id="PRU00339"/>
    </source>
</evidence>
<gene>
    <name evidence="16" type="ORF">H4Q32_008355</name>
</gene>
<feature type="transmembrane region" description="Helical" evidence="14">
    <location>
        <begin position="263"/>
        <end position="280"/>
    </location>
</feature>
<sequence>MVLSEPYWDHHIPLPKLGLLHSRLDLSPDTPLSNIWKNDFWGSNLSSNSSHKSYRPLTVLTFRINYLLAGGLHPIGFHALNVALHCVISVLMIDVFAILIGGLVHDGRGAKLNLSPKASFLAALFFAAHPVHTESVSRVGRRDSAGRLCLVNNLRLQCSISQCSLMLHEIYITRPVEKKASRSWCASHRWALQSAVAINSYRTLALACHGCVRAGKSLPMLRYLLFNQVAGIVGRADLLCALFFQLSFLVYCKAFQGGDKKFSVLWIFGSILLCAVAMLCKEQGITVLGVNAAYDILMVCNLNIYELAHRLLSRRKSADIVNYNYYYSLNAWLLLCPWWLCFDWSMGCVPLIKSATDWRIVWPLLLWCCLMGLVYQALCSQDSNKRRVGFVIAERVLYLSSAGYCLILAYAVGYCSCHWKKHKRLLRAATLTLLCVNVARSAQRSQQWRSEQSLFTSALSVCPLNAKVHYNVGKNLADKGNQSAAVKYYREAVRLHPKYVHAMNNLGNILKERNELKEAEELLSAAVHIQPDFAAAWMNLGIVQNSLKKFDEAEQSYWNAIRFRKKYPDCYYNLGRLYADLNRSIDALNAWRNATMLKPDHSLAWNNMPLFPAVWRMARFPDRSRLFKRVSQAGNLAQAELIGKEALKILPKDHTIMFSLANVLGKQEKYKESEGFFLNALKINPNIASCHGNLAVLYHRWGKLDLAKRHYELSLRLDPSAPGTKENYNMLKRKLEQRQRTVG</sequence>
<protein>
    <recommendedName>
        <fullName evidence="5">dolichyl-phosphate-mannose--protein mannosyltransferase</fullName>
        <ecNumber evidence="5">2.4.1.109</ecNumber>
    </recommendedName>
</protein>
<evidence type="ECO:0000256" key="1">
    <source>
        <dbReference type="ARBA" id="ARBA00004141"/>
    </source>
</evidence>
<dbReference type="Proteomes" id="UP000830375">
    <property type="component" value="Unassembled WGS sequence"/>
</dbReference>
<evidence type="ECO:0000256" key="10">
    <source>
        <dbReference type="ARBA" id="ARBA00022824"/>
    </source>
</evidence>
<feature type="repeat" description="TPR" evidence="13">
    <location>
        <begin position="534"/>
        <end position="567"/>
    </location>
</feature>
<comment type="subcellular location">
    <subcellularLocation>
        <location evidence="2">Endoplasmic reticulum</location>
    </subcellularLocation>
    <subcellularLocation>
        <location evidence="1">Membrane</location>
        <topology evidence="1">Multi-pass membrane protein</topology>
    </subcellularLocation>
</comment>
<feature type="repeat" description="TPR" evidence="13">
    <location>
        <begin position="688"/>
        <end position="721"/>
    </location>
</feature>
<keyword evidence="6" id="KW-0808">Transferase</keyword>
<dbReference type="Pfam" id="PF14559">
    <property type="entry name" value="TPR_19"/>
    <property type="match status" value="1"/>
</dbReference>
<keyword evidence="17" id="KW-1185">Reference proteome</keyword>
<dbReference type="PANTHER" id="PTHR44227">
    <property type="match status" value="1"/>
</dbReference>
<evidence type="ECO:0000256" key="9">
    <source>
        <dbReference type="ARBA" id="ARBA00022803"/>
    </source>
</evidence>
<feature type="transmembrane region" description="Helical" evidence="14">
    <location>
        <begin position="398"/>
        <end position="417"/>
    </location>
</feature>
<feature type="repeat" description="TPR" evidence="13">
    <location>
        <begin position="500"/>
        <end position="533"/>
    </location>
</feature>
<comment type="pathway">
    <text evidence="3">Protein modification; protein glycosylation.</text>
</comment>
<proteinExistence type="inferred from homology"/>
<feature type="transmembrane region" description="Helical" evidence="14">
    <location>
        <begin position="358"/>
        <end position="378"/>
    </location>
</feature>
<evidence type="ECO:0000256" key="8">
    <source>
        <dbReference type="ARBA" id="ARBA00022737"/>
    </source>
</evidence>
<name>A0ABQ8MCY8_LABRO</name>
<dbReference type="InterPro" id="IPR013618">
    <property type="entry name" value="TMTC_DUF1736"/>
</dbReference>
<reference evidence="16 17" key="1">
    <citation type="submission" date="2022-01" db="EMBL/GenBank/DDBJ databases">
        <title>A high-quality chromosome-level genome assembly of rohu carp, Labeo rohita.</title>
        <authorList>
            <person name="Arick M.A. II"/>
            <person name="Hsu C.-Y."/>
            <person name="Magbanua Z."/>
            <person name="Pechanova O."/>
            <person name="Grover C."/>
            <person name="Miller E."/>
            <person name="Thrash A."/>
            <person name="Ezzel L."/>
            <person name="Alam S."/>
            <person name="Benzie J."/>
            <person name="Hamilton M."/>
            <person name="Karsi A."/>
            <person name="Lawrence M.L."/>
            <person name="Peterson D.G."/>
        </authorList>
    </citation>
    <scope>NUCLEOTIDE SEQUENCE [LARGE SCALE GENOMIC DNA]</scope>
    <source>
        <strain evidence="17">BAU-BD-2019</strain>
        <tissue evidence="16">Blood</tissue>
    </source>
</reference>
<dbReference type="InterPro" id="IPR011990">
    <property type="entry name" value="TPR-like_helical_dom_sf"/>
</dbReference>
<evidence type="ECO:0000256" key="12">
    <source>
        <dbReference type="ARBA" id="ARBA00023136"/>
    </source>
</evidence>
<accession>A0ABQ8MCY8</accession>
<dbReference type="PANTHER" id="PTHR44227:SF3">
    <property type="entry name" value="PROTEIN O-MANNOSYL-TRANSFERASE TMTC4"/>
    <property type="match status" value="1"/>
</dbReference>
<evidence type="ECO:0000256" key="14">
    <source>
        <dbReference type="SAM" id="Phobius"/>
    </source>
</evidence>
<dbReference type="PROSITE" id="PS50005">
    <property type="entry name" value="TPR"/>
    <property type="match status" value="5"/>
</dbReference>
<keyword evidence="11 14" id="KW-1133">Transmembrane helix</keyword>
<dbReference type="SMART" id="SM00028">
    <property type="entry name" value="TPR"/>
    <property type="match status" value="6"/>
</dbReference>
<feature type="repeat" description="TPR" evidence="13">
    <location>
        <begin position="568"/>
        <end position="601"/>
    </location>
</feature>
<comment type="caution">
    <text evidence="16">The sequence shown here is derived from an EMBL/GenBank/DDBJ whole genome shotgun (WGS) entry which is preliminary data.</text>
</comment>
<dbReference type="EMBL" id="JACTAM010000009">
    <property type="protein sequence ID" value="KAI2660713.1"/>
    <property type="molecule type" value="Genomic_DNA"/>
</dbReference>
<dbReference type="InterPro" id="IPR019734">
    <property type="entry name" value="TPR_rpt"/>
</dbReference>
<evidence type="ECO:0000256" key="3">
    <source>
        <dbReference type="ARBA" id="ARBA00004922"/>
    </source>
</evidence>
<feature type="domain" description="DUF1736" evidence="15">
    <location>
        <begin position="320"/>
        <end position="371"/>
    </location>
</feature>
<evidence type="ECO:0000259" key="15">
    <source>
        <dbReference type="Pfam" id="PF08409"/>
    </source>
</evidence>
<evidence type="ECO:0000313" key="17">
    <source>
        <dbReference type="Proteomes" id="UP000830375"/>
    </source>
</evidence>
<dbReference type="SUPFAM" id="SSF48452">
    <property type="entry name" value="TPR-like"/>
    <property type="match status" value="1"/>
</dbReference>
<dbReference type="Gene3D" id="1.25.40.10">
    <property type="entry name" value="Tetratricopeptide repeat domain"/>
    <property type="match status" value="3"/>
</dbReference>
<comment type="similarity">
    <text evidence="4">Belongs to the TMTC family.</text>
</comment>
<dbReference type="InterPro" id="IPR052346">
    <property type="entry name" value="O-mannosyl-transferase_TMTC"/>
</dbReference>
<keyword evidence="12 14" id="KW-0472">Membrane</keyword>
<keyword evidence="9 13" id="KW-0802">TPR repeat</keyword>
<feature type="transmembrane region" description="Helical" evidence="14">
    <location>
        <begin position="325"/>
        <end position="346"/>
    </location>
</feature>
<evidence type="ECO:0000256" key="7">
    <source>
        <dbReference type="ARBA" id="ARBA00022692"/>
    </source>
</evidence>
<evidence type="ECO:0000256" key="6">
    <source>
        <dbReference type="ARBA" id="ARBA00022679"/>
    </source>
</evidence>
<dbReference type="Pfam" id="PF08409">
    <property type="entry name" value="TMTC_DUF1736"/>
    <property type="match status" value="1"/>
</dbReference>
<organism evidence="16 17">
    <name type="scientific">Labeo rohita</name>
    <name type="common">Indian major carp</name>
    <name type="synonym">Cyprinus rohita</name>
    <dbReference type="NCBI Taxonomy" id="84645"/>
    <lineage>
        <taxon>Eukaryota</taxon>
        <taxon>Metazoa</taxon>
        <taxon>Chordata</taxon>
        <taxon>Craniata</taxon>
        <taxon>Vertebrata</taxon>
        <taxon>Euteleostomi</taxon>
        <taxon>Actinopterygii</taxon>
        <taxon>Neopterygii</taxon>
        <taxon>Teleostei</taxon>
        <taxon>Ostariophysi</taxon>
        <taxon>Cypriniformes</taxon>
        <taxon>Cyprinidae</taxon>
        <taxon>Labeoninae</taxon>
        <taxon>Labeonini</taxon>
        <taxon>Labeo</taxon>
    </lineage>
</organism>
<evidence type="ECO:0000313" key="16">
    <source>
        <dbReference type="EMBL" id="KAI2660713.1"/>
    </source>
</evidence>
<feature type="transmembrane region" description="Helical" evidence="14">
    <location>
        <begin position="82"/>
        <end position="104"/>
    </location>
</feature>